<name>A0AAD0JSV1_9ACTN</name>
<dbReference type="EMBL" id="CP015453">
    <property type="protein sequence ID" value="AWH95151.1"/>
    <property type="molecule type" value="Genomic_DNA"/>
</dbReference>
<organism evidence="1 2">
    <name type="scientific">Dietzia psychralcaliphila</name>
    <dbReference type="NCBI Taxonomy" id="139021"/>
    <lineage>
        <taxon>Bacteria</taxon>
        <taxon>Bacillati</taxon>
        <taxon>Actinomycetota</taxon>
        <taxon>Actinomycetes</taxon>
        <taxon>Mycobacteriales</taxon>
        <taxon>Dietziaceae</taxon>
        <taxon>Dietzia</taxon>
    </lineage>
</organism>
<accession>A0AAD0JSV1</accession>
<gene>
    <name evidence="1" type="ORF">A6048_06265</name>
</gene>
<dbReference type="KEGG" id="dpc:A6048_06265"/>
<proteinExistence type="predicted"/>
<evidence type="ECO:0008006" key="3">
    <source>
        <dbReference type="Google" id="ProtNLM"/>
    </source>
</evidence>
<sequence length="295" mass="30423">MTGARVAIVLGGDPTARSRATAELLRDAGGTALVLTGDPGAVDPRLDTTDDGPVEVRADDATARLEAYRSGAVDPHDEVLAALATGSDAPLASVLGWEYARRAAAAGVWDAVVVELDGDLAAVRRIAAAGELAAFVESLWPAHVRFASMAAGDRADTRIREAHRLSLLAAEVSEFLAGPVEVLVVGSAPGRTAALAALARGAVTPAVAPDGRGGYRVEYPVPGPSTTPPSVDGDGLRWEHDGFRTVLPLPAMMSRCTFVASHFDPEAGTLIADFVPDPDLWPPNLVPSGSANRSG</sequence>
<reference evidence="1 2" key="1">
    <citation type="submission" date="2016-04" db="EMBL/GenBank/DDBJ databases">
        <title>Complete genome sequence of the haloalkaliphilic hydrocarbon-degrading bacterium Dietzia psychralcaliphila ILA-1T, isolated from a drain of a fish product-processing plant.</title>
        <authorList>
            <person name="Zhao J."/>
            <person name="Hu B."/>
            <person name="Geng S."/>
            <person name="Nie Y."/>
            <person name="Tang Y."/>
        </authorList>
    </citation>
    <scope>NUCLEOTIDE SEQUENCE [LARGE SCALE GENOMIC DNA]</scope>
    <source>
        <strain evidence="1 2">ILA-1</strain>
    </source>
</reference>
<evidence type="ECO:0000313" key="2">
    <source>
        <dbReference type="Proteomes" id="UP000244903"/>
    </source>
</evidence>
<keyword evidence="2" id="KW-1185">Reference proteome</keyword>
<protein>
    <recommendedName>
        <fullName evidence="3">ArsA HSP20-like domain-containing protein</fullName>
    </recommendedName>
</protein>
<dbReference type="AlphaFoldDB" id="A0AAD0JSV1"/>
<evidence type="ECO:0000313" key="1">
    <source>
        <dbReference type="EMBL" id="AWH95151.1"/>
    </source>
</evidence>
<dbReference type="RefSeq" id="WP_107748285.1">
    <property type="nucleotide sequence ID" value="NZ_CP015453.1"/>
</dbReference>
<dbReference type="Proteomes" id="UP000244903">
    <property type="component" value="Chromosome"/>
</dbReference>